<reference evidence="2 3" key="1">
    <citation type="submission" date="2018-05" db="EMBL/GenBank/DDBJ databases">
        <title>Draft genome sequence of Scytalidium lignicola DSM 105466, a ubiquitous saprotrophic fungus.</title>
        <authorList>
            <person name="Buettner E."/>
            <person name="Gebauer A.M."/>
            <person name="Hofrichter M."/>
            <person name="Liers C."/>
            <person name="Kellner H."/>
        </authorList>
    </citation>
    <scope>NUCLEOTIDE SEQUENCE [LARGE SCALE GENOMIC DNA]</scope>
    <source>
        <strain evidence="2 3">DSM 105466</strain>
    </source>
</reference>
<dbReference type="Proteomes" id="UP000258309">
    <property type="component" value="Unassembled WGS sequence"/>
</dbReference>
<accession>A0A3E2H112</accession>
<dbReference type="EMBL" id="NCSJ02000224">
    <property type="protein sequence ID" value="RFU27079.1"/>
    <property type="molecule type" value="Genomic_DNA"/>
</dbReference>
<feature type="non-terminal residue" evidence="2">
    <location>
        <position position="416"/>
    </location>
</feature>
<dbReference type="InterPro" id="IPR014710">
    <property type="entry name" value="RmlC-like_jellyroll"/>
</dbReference>
<sequence>MTKHIFALPQPDLGLPKGPPYPPTTAGLGGKPTLGLDVPVTAVFLALFIGGAVVNMAILQINRKRDHKFLFSGVMFGFCMARITTCIMRIVWATRLSNARIAIAAQIFVFAGVILIFIINIVLALRLLRALHPDIGWKRMISLLFYVYIFSIILVLAALITCTVQSFYTLSHNTRRIDHDVQLFGATYYAVAAFLPTPIVLISWLTHHRSKADHFGSGSVNGKIMLLLFTSTLLTLGAAFRAGTNFYSRPANHPAWHAHGPENINKTMAANPPARRVITGHTPDGKATIISDVTLTPVSPADPTNLSHQAENGGFINLWRTDGFPANVNGTPKESHGAAVPISDSTDTIIRIVDLAPGVSVPMHRTISNDVVHVTKGELTLELDDGVETVLKAGDTCVQRGTEAVVEGKRLATVDI</sequence>
<feature type="transmembrane region" description="Helical" evidence="1">
    <location>
        <begin position="70"/>
        <end position="91"/>
    </location>
</feature>
<dbReference type="SUPFAM" id="SSF51182">
    <property type="entry name" value="RmlC-like cupins"/>
    <property type="match status" value="1"/>
</dbReference>
<dbReference type="OrthoDB" id="3357002at2759"/>
<keyword evidence="1" id="KW-0472">Membrane</keyword>
<dbReference type="CDD" id="cd02231">
    <property type="entry name" value="cupin_BLL6423-like"/>
    <property type="match status" value="1"/>
</dbReference>
<feature type="transmembrane region" description="Helical" evidence="1">
    <location>
        <begin position="103"/>
        <end position="128"/>
    </location>
</feature>
<name>A0A3E2H112_SCYLI</name>
<dbReference type="PANTHER" id="PTHR35184:SF1">
    <property type="entry name" value="INTEGRAL MEMBRANE PROTEIN"/>
    <property type="match status" value="1"/>
</dbReference>
<gene>
    <name evidence="2" type="ORF">B7463_g9247</name>
</gene>
<dbReference type="STRING" id="5539.A0A3E2H112"/>
<keyword evidence="1" id="KW-0812">Transmembrane</keyword>
<feature type="transmembrane region" description="Helical" evidence="1">
    <location>
        <begin position="38"/>
        <end position="58"/>
    </location>
</feature>
<evidence type="ECO:0000313" key="3">
    <source>
        <dbReference type="Proteomes" id="UP000258309"/>
    </source>
</evidence>
<organism evidence="2 3">
    <name type="scientific">Scytalidium lignicola</name>
    <name type="common">Hyphomycete</name>
    <dbReference type="NCBI Taxonomy" id="5539"/>
    <lineage>
        <taxon>Eukaryota</taxon>
        <taxon>Fungi</taxon>
        <taxon>Dikarya</taxon>
        <taxon>Ascomycota</taxon>
        <taxon>Pezizomycotina</taxon>
        <taxon>Leotiomycetes</taxon>
        <taxon>Leotiomycetes incertae sedis</taxon>
        <taxon>Scytalidium</taxon>
    </lineage>
</organism>
<feature type="transmembrane region" description="Helical" evidence="1">
    <location>
        <begin position="225"/>
        <end position="243"/>
    </location>
</feature>
<dbReference type="InterPro" id="IPR011051">
    <property type="entry name" value="RmlC_Cupin_sf"/>
</dbReference>
<keyword evidence="3" id="KW-1185">Reference proteome</keyword>
<dbReference type="Gene3D" id="2.60.120.10">
    <property type="entry name" value="Jelly Rolls"/>
    <property type="match status" value="1"/>
</dbReference>
<feature type="non-terminal residue" evidence="2">
    <location>
        <position position="1"/>
    </location>
</feature>
<dbReference type="PANTHER" id="PTHR35184">
    <property type="entry name" value="YALI0C10208P"/>
    <property type="match status" value="1"/>
</dbReference>
<dbReference type="AlphaFoldDB" id="A0A3E2H112"/>
<evidence type="ECO:0000313" key="2">
    <source>
        <dbReference type="EMBL" id="RFU27079.1"/>
    </source>
</evidence>
<feature type="transmembrane region" description="Helical" evidence="1">
    <location>
        <begin position="188"/>
        <end position="205"/>
    </location>
</feature>
<keyword evidence="1" id="KW-1133">Transmembrane helix</keyword>
<comment type="caution">
    <text evidence="2">The sequence shown here is derived from an EMBL/GenBank/DDBJ whole genome shotgun (WGS) entry which is preliminary data.</text>
</comment>
<protein>
    <submittedName>
        <fullName evidence="2">Uncharacterized protein</fullName>
    </submittedName>
</protein>
<evidence type="ECO:0000256" key="1">
    <source>
        <dbReference type="SAM" id="Phobius"/>
    </source>
</evidence>
<proteinExistence type="predicted"/>
<feature type="transmembrane region" description="Helical" evidence="1">
    <location>
        <begin position="140"/>
        <end position="168"/>
    </location>
</feature>